<evidence type="ECO:0000256" key="6">
    <source>
        <dbReference type="ARBA" id="ARBA00022692"/>
    </source>
</evidence>
<dbReference type="Proteomes" id="UP001153076">
    <property type="component" value="Unassembled WGS sequence"/>
</dbReference>
<evidence type="ECO:0000256" key="2">
    <source>
        <dbReference type="ARBA" id="ARBA00004479"/>
    </source>
</evidence>
<dbReference type="PANTHER" id="PTHR48053">
    <property type="entry name" value="LEUCINE RICH REPEAT FAMILY PROTEIN, EXPRESSED"/>
    <property type="match status" value="1"/>
</dbReference>
<dbReference type="EMBL" id="JAKOGI010000010">
    <property type="protein sequence ID" value="KAJ8451234.1"/>
    <property type="molecule type" value="Genomic_DNA"/>
</dbReference>
<organism evidence="16 17">
    <name type="scientific">Carnegiea gigantea</name>
    <dbReference type="NCBI Taxonomy" id="171969"/>
    <lineage>
        <taxon>Eukaryota</taxon>
        <taxon>Viridiplantae</taxon>
        <taxon>Streptophyta</taxon>
        <taxon>Embryophyta</taxon>
        <taxon>Tracheophyta</taxon>
        <taxon>Spermatophyta</taxon>
        <taxon>Magnoliopsida</taxon>
        <taxon>eudicotyledons</taxon>
        <taxon>Gunneridae</taxon>
        <taxon>Pentapetalae</taxon>
        <taxon>Caryophyllales</taxon>
        <taxon>Cactineae</taxon>
        <taxon>Cactaceae</taxon>
        <taxon>Cactoideae</taxon>
        <taxon>Echinocereeae</taxon>
        <taxon>Carnegiea</taxon>
    </lineage>
</organism>
<comment type="subcellular location">
    <subcellularLocation>
        <location evidence="1">Cell membrane</location>
        <topology evidence="1">Single-pass membrane protein</topology>
    </subcellularLocation>
    <subcellularLocation>
        <location evidence="2">Membrane</location>
        <topology evidence="2">Single-pass type I membrane protein</topology>
    </subcellularLocation>
</comment>
<evidence type="ECO:0000256" key="15">
    <source>
        <dbReference type="SAM" id="MobiDB-lite"/>
    </source>
</evidence>
<dbReference type="InterPro" id="IPR051716">
    <property type="entry name" value="Plant_RL_S/T_kinase"/>
</dbReference>
<evidence type="ECO:0000256" key="3">
    <source>
        <dbReference type="ARBA" id="ARBA00009592"/>
    </source>
</evidence>
<dbReference type="FunFam" id="3.80.10.10:FF:000041">
    <property type="entry name" value="LRR receptor-like serine/threonine-protein kinase ERECTA"/>
    <property type="match status" value="1"/>
</dbReference>
<dbReference type="FunFam" id="3.80.10.10:FF:000111">
    <property type="entry name" value="LRR receptor-like serine/threonine-protein kinase ERECTA"/>
    <property type="match status" value="1"/>
</dbReference>
<dbReference type="OrthoDB" id="676979at2759"/>
<name>A0A9Q1KX07_9CARY</name>
<keyword evidence="8" id="KW-0677">Repeat</keyword>
<proteinExistence type="inferred from homology"/>
<dbReference type="Gene3D" id="3.80.10.10">
    <property type="entry name" value="Ribonuclease Inhibitor"/>
    <property type="match status" value="4"/>
</dbReference>
<evidence type="ECO:0000256" key="10">
    <source>
        <dbReference type="ARBA" id="ARBA00022840"/>
    </source>
</evidence>
<evidence type="ECO:0000256" key="14">
    <source>
        <dbReference type="ARBA" id="ARBA00023180"/>
    </source>
</evidence>
<dbReference type="FunFam" id="3.80.10.10:FF:000095">
    <property type="entry name" value="LRR receptor-like serine/threonine-protein kinase GSO1"/>
    <property type="match status" value="1"/>
</dbReference>
<keyword evidence="10" id="KW-0067">ATP-binding</keyword>
<evidence type="ECO:0000256" key="12">
    <source>
        <dbReference type="ARBA" id="ARBA00023136"/>
    </source>
</evidence>
<comment type="caution">
    <text evidence="16">The sequence shown here is derived from an EMBL/GenBank/DDBJ whole genome shotgun (WGS) entry which is preliminary data.</text>
</comment>
<keyword evidence="14" id="KW-0325">Glycoprotein</keyword>
<evidence type="ECO:0000256" key="7">
    <source>
        <dbReference type="ARBA" id="ARBA00022729"/>
    </source>
</evidence>
<evidence type="ECO:0000313" key="17">
    <source>
        <dbReference type="Proteomes" id="UP001153076"/>
    </source>
</evidence>
<evidence type="ECO:0000313" key="16">
    <source>
        <dbReference type="EMBL" id="KAJ8451234.1"/>
    </source>
</evidence>
<comment type="similarity">
    <text evidence="3">Belongs to the RLP family.</text>
</comment>
<evidence type="ECO:0000256" key="8">
    <source>
        <dbReference type="ARBA" id="ARBA00022737"/>
    </source>
</evidence>
<dbReference type="GO" id="GO:0005886">
    <property type="term" value="C:plasma membrane"/>
    <property type="evidence" value="ECO:0007669"/>
    <property type="project" value="UniProtKB-SubCell"/>
</dbReference>
<dbReference type="InterPro" id="IPR003591">
    <property type="entry name" value="Leu-rich_rpt_typical-subtyp"/>
</dbReference>
<evidence type="ECO:0000256" key="9">
    <source>
        <dbReference type="ARBA" id="ARBA00022741"/>
    </source>
</evidence>
<keyword evidence="13" id="KW-0675">Receptor</keyword>
<dbReference type="PANTHER" id="PTHR48053:SF164">
    <property type="entry name" value="LEUCINE-RICH REPEAT-CONTAINING N-TERMINAL PLANT-TYPE DOMAIN-CONTAINING PROTEIN"/>
    <property type="match status" value="1"/>
</dbReference>
<dbReference type="Pfam" id="PF13855">
    <property type="entry name" value="LRR_8"/>
    <property type="match status" value="2"/>
</dbReference>
<reference evidence="16" key="1">
    <citation type="submission" date="2022-04" db="EMBL/GenBank/DDBJ databases">
        <title>Carnegiea gigantea Genome sequencing and assembly v2.</title>
        <authorList>
            <person name="Copetti D."/>
            <person name="Sanderson M.J."/>
            <person name="Burquez A."/>
            <person name="Wojciechowski M.F."/>
        </authorList>
    </citation>
    <scope>NUCLEOTIDE SEQUENCE</scope>
    <source>
        <strain evidence="16">SGP5-SGP5p</strain>
        <tissue evidence="16">Aerial part</tissue>
    </source>
</reference>
<evidence type="ECO:0000256" key="5">
    <source>
        <dbReference type="ARBA" id="ARBA00022614"/>
    </source>
</evidence>
<evidence type="ECO:0000256" key="13">
    <source>
        <dbReference type="ARBA" id="ARBA00023170"/>
    </source>
</evidence>
<evidence type="ECO:0000256" key="1">
    <source>
        <dbReference type="ARBA" id="ARBA00004162"/>
    </source>
</evidence>
<dbReference type="AlphaFoldDB" id="A0A9Q1KX07"/>
<keyword evidence="6" id="KW-0812">Transmembrane</keyword>
<keyword evidence="17" id="KW-1185">Reference proteome</keyword>
<keyword evidence="11" id="KW-1133">Transmembrane helix</keyword>
<dbReference type="GO" id="GO:0005524">
    <property type="term" value="F:ATP binding"/>
    <property type="evidence" value="ECO:0007669"/>
    <property type="project" value="UniProtKB-KW"/>
</dbReference>
<keyword evidence="9" id="KW-0547">Nucleotide-binding</keyword>
<evidence type="ECO:0000256" key="4">
    <source>
        <dbReference type="ARBA" id="ARBA00022475"/>
    </source>
</evidence>
<gene>
    <name evidence="16" type="ORF">Cgig2_014006</name>
</gene>
<dbReference type="SMART" id="SM00369">
    <property type="entry name" value="LRR_TYP"/>
    <property type="match status" value="7"/>
</dbReference>
<dbReference type="InterPro" id="IPR032675">
    <property type="entry name" value="LRR_dom_sf"/>
</dbReference>
<keyword evidence="4" id="KW-1003">Cell membrane</keyword>
<dbReference type="InterPro" id="IPR011009">
    <property type="entry name" value="Kinase-like_dom_sf"/>
</dbReference>
<keyword evidence="5" id="KW-0433">Leucine-rich repeat</keyword>
<feature type="region of interest" description="Disordered" evidence="15">
    <location>
        <begin position="327"/>
        <end position="346"/>
    </location>
</feature>
<dbReference type="InterPro" id="IPR001611">
    <property type="entry name" value="Leu-rich_rpt"/>
</dbReference>
<dbReference type="Pfam" id="PF00560">
    <property type="entry name" value="LRR_1"/>
    <property type="match status" value="4"/>
</dbReference>
<dbReference type="Gene3D" id="1.10.510.10">
    <property type="entry name" value="Transferase(Phosphotransferase) domain 1"/>
    <property type="match status" value="1"/>
</dbReference>
<keyword evidence="7" id="KW-0732">Signal</keyword>
<sequence>MFSGVIPESLGNLSKLSWLSFEENYFQGYIPSSLGNCQNLINMYVHQNNLSGPITKSLFKGSPHLVELSLGANHLDGPLPFEVSHQINLVRLVVANNKLSGEINSNFQVCSSLVFQYLQGNMFHRHIRASLSSLKSLQELDLSHNNFSGPIPTYLSAISLVANPKLCGGILELHLPKCTGKEVTKAKISFQLKLIISCACALIAVAIYGLGGDPSAASDIYSYGIVVLEMMTGKRPTDNMFKDGLNLHTYVEKALPDQFVPIVDAKLLDNEGYILNNVRTSRQAAIWLHCVLTMMKIGVACSMESPQERISLKDATAELLRVKGDLIREEDEEEEENKGRMKDDEPGGNELFGLYLNQNLLTGEIPSTISNCRSLEYLSVAHNSLEGRIPIEFRSLSMLKGLYVHENNLSGPIFTTIQNLTSLEELSASYNAFDGIIPDAIGKMKNLSKLGLGSNLLSGMVPSSIYNLSSIAVLSLGQNQLHGSLPTNIASAFPYLQILQLDSNLFTGPLPLTLSNISSLTIIDLSGNEFTRKVPWNLEHLKDLRTLHLRNNSLGSGDADDLSFLGSLVNYSNLEILSLGSNYFGVVLPNVIANLSVKLKSLELDHNNISGRIPAGMGRLSNLIQLALHSNQLSGTIPSNIGNLQNLERVYFSENMFTGTIPESLGNLPRLTELYMFENNFQGTIPSSLRNCQNLNYMMVNRNNLRGTIPTDFVVSVMNIEVACSMDSPKDRMSLKDASVELLKVRDGLTQDMMDLKGEISNKRERAEGSISQLVGRCENIIKF</sequence>
<accession>A0A9Q1KX07</accession>
<keyword evidence="12" id="KW-0472">Membrane</keyword>
<dbReference type="SUPFAM" id="SSF52058">
    <property type="entry name" value="L domain-like"/>
    <property type="match status" value="3"/>
</dbReference>
<protein>
    <submittedName>
        <fullName evidence="16">Uncharacterized protein</fullName>
    </submittedName>
</protein>
<dbReference type="SUPFAM" id="SSF56112">
    <property type="entry name" value="Protein kinase-like (PK-like)"/>
    <property type="match status" value="1"/>
</dbReference>
<evidence type="ECO:0000256" key="11">
    <source>
        <dbReference type="ARBA" id="ARBA00022989"/>
    </source>
</evidence>